<dbReference type="InterPro" id="IPR043001">
    <property type="entry name" value="IP5_2-K_N_lobe"/>
</dbReference>
<evidence type="ECO:0000313" key="13">
    <source>
        <dbReference type="Proteomes" id="UP000095038"/>
    </source>
</evidence>
<dbReference type="PANTHER" id="PTHR14456">
    <property type="entry name" value="INOSITOL POLYPHOSPHATE KINASE 1"/>
    <property type="match status" value="1"/>
</dbReference>
<gene>
    <name evidence="11" type="ORF">ASCRUDRAFT_77009</name>
    <name evidence="12" type="ORF">ASCRUDRAFT_77018</name>
</gene>
<dbReference type="GO" id="GO:0005524">
    <property type="term" value="F:ATP binding"/>
    <property type="evidence" value="ECO:0007669"/>
    <property type="project" value="UniProtKB-KW"/>
</dbReference>
<sequence length="394" mass="45869">MDLFADEWEYLDNGMANAVFKYVGNNTKYLHRVLRVRLIGQHHQSASYISTAEVFDSIHASFVADRSLCNLREYIVNNNFELIELPTVFTEALTNTFKNHCSINLDERYGMLIDNHLVTNEHTKKTKYSKFLKLFINTTCDSGDFPLMVIEMKPKWLYKDSIDTNYCRNCAYNRMTKKITKKCFCFNELIKFKDSNLKQTLKNMFPISNDSNNDIVVDSTEIAKNILFDYFNYNDKNILNMLSLYQRPTTHNMILNLSEEFMNSENNKQAINDLNLKMTLRDVTVFIKFYRIVDTAGYLLIDLDTSSSSSTYHKAVGHHQIAYKWQNRFYCIEISLVDLDLKDIAGKWRQWKAKESSLVAGDWYNTIDVHYGQPCCVLLPENEAKEAIPTILSG</sequence>
<dbReference type="RefSeq" id="XP_020045973.1">
    <property type="nucleotide sequence ID" value="XM_020193696.1"/>
</dbReference>
<keyword evidence="8 10" id="KW-0418">Kinase</keyword>
<dbReference type="AlphaFoldDB" id="A0A1D2VDL7"/>
<dbReference type="GeneID" id="30967332"/>
<reference evidence="13" key="2">
    <citation type="submission" date="2016-05" db="EMBL/GenBank/DDBJ databases">
        <title>Comparative genomics of biotechnologically important yeasts.</title>
        <authorList>
            <consortium name="DOE Joint Genome Institute"/>
            <person name="Riley R."/>
            <person name="Haridas S."/>
            <person name="Wolfe K.H."/>
            <person name="Lopes M.R."/>
            <person name="Hittinger C.T."/>
            <person name="Goker M."/>
            <person name="Salamov A."/>
            <person name="Wisecaver J."/>
            <person name="Long T.M."/>
            <person name="Aerts A.L."/>
            <person name="Barry K."/>
            <person name="Choi C."/>
            <person name="Clum A."/>
            <person name="Coughlan A.Y."/>
            <person name="Deshpande S."/>
            <person name="Douglass A.P."/>
            <person name="Hanson S.J."/>
            <person name="Klenk H.-P."/>
            <person name="Labutti K."/>
            <person name="Lapidus A."/>
            <person name="Lindquist E."/>
            <person name="Lipzen A."/>
            <person name="Meier-Kolthoff J.P."/>
            <person name="Ohm R.A."/>
            <person name="Otillar R.P."/>
            <person name="Pangilinan J."/>
            <person name="Peng Y."/>
            <person name="Rokas A."/>
            <person name="Rosa C.A."/>
            <person name="Scheuner C."/>
            <person name="Sibirny A.A."/>
            <person name="Slot J.C."/>
            <person name="Stielow J.B."/>
            <person name="Sun H."/>
            <person name="Kurtzman C.P."/>
            <person name="Blackwell M."/>
            <person name="Grigoriev I.V."/>
            <person name="Jeffries T.W."/>
        </authorList>
    </citation>
    <scope>NUCLEOTIDE SEQUENCE [LARGE SCALE GENOMIC DNA]</scope>
    <source>
        <strain evidence="13">DSM 1968</strain>
    </source>
</reference>
<reference evidence="12" key="1">
    <citation type="journal article" date="2016" name="Proc. Natl. Acad. Sci. U.S.A.">
        <title>Comparative genomics of biotechnologically important yeasts.</title>
        <authorList>
            <person name="Riley R."/>
            <person name="Haridas S."/>
            <person name="Wolfe K.H."/>
            <person name="Lopes M.R."/>
            <person name="Hittinger C.T."/>
            <person name="Goeker M."/>
            <person name="Salamov A.A."/>
            <person name="Wisecaver J.H."/>
            <person name="Long T.M."/>
            <person name="Calvey C.H."/>
            <person name="Aerts A.L."/>
            <person name="Barry K.W."/>
            <person name="Choi C."/>
            <person name="Clum A."/>
            <person name="Coughlan A.Y."/>
            <person name="Deshpande S."/>
            <person name="Douglass A.P."/>
            <person name="Hanson S.J."/>
            <person name="Klenk H.-P."/>
            <person name="LaButti K.M."/>
            <person name="Lapidus A."/>
            <person name="Lindquist E.A."/>
            <person name="Lipzen A.M."/>
            <person name="Meier-Kolthoff J.P."/>
            <person name="Ohm R.A."/>
            <person name="Otillar R.P."/>
            <person name="Pangilinan J.L."/>
            <person name="Peng Y."/>
            <person name="Rokas A."/>
            <person name="Rosa C.A."/>
            <person name="Scheuner C."/>
            <person name="Sibirny A.A."/>
            <person name="Slot J.C."/>
            <person name="Stielow J.B."/>
            <person name="Sun H."/>
            <person name="Kurtzman C.P."/>
            <person name="Blackwell M."/>
            <person name="Grigoriev I.V."/>
            <person name="Jeffries T.W."/>
        </authorList>
    </citation>
    <scope>NUCLEOTIDE SEQUENCE</scope>
    <source>
        <strain evidence="12">DSM 1968</strain>
    </source>
</reference>
<dbReference type="GeneID" id="30967333"/>
<evidence type="ECO:0000313" key="12">
    <source>
        <dbReference type="EMBL" id="ODV59672.1"/>
    </source>
</evidence>
<dbReference type="Proteomes" id="UP000095038">
    <property type="component" value="Unassembled WGS sequence"/>
</dbReference>
<dbReference type="STRING" id="1344418.A0A1D2VDL7"/>
<comment type="similarity">
    <text evidence="3">Belongs to the IPK1 type 1 family.</text>
</comment>
<keyword evidence="7 10" id="KW-0547">Nucleotide-binding</keyword>
<evidence type="ECO:0000256" key="8">
    <source>
        <dbReference type="ARBA" id="ARBA00022777"/>
    </source>
</evidence>
<organism evidence="12 13">
    <name type="scientific">Ascoidea rubescens DSM 1968</name>
    <dbReference type="NCBI Taxonomy" id="1344418"/>
    <lineage>
        <taxon>Eukaryota</taxon>
        <taxon>Fungi</taxon>
        <taxon>Dikarya</taxon>
        <taxon>Ascomycota</taxon>
        <taxon>Saccharomycotina</taxon>
        <taxon>Saccharomycetes</taxon>
        <taxon>Ascoideaceae</taxon>
        <taxon>Ascoidea</taxon>
    </lineage>
</organism>
<dbReference type="RefSeq" id="XP_020045979.1">
    <property type="nucleotide sequence ID" value="XM_020193697.1"/>
</dbReference>
<dbReference type="EMBL" id="KV454485">
    <property type="protein sequence ID" value="ODV59666.1"/>
    <property type="molecule type" value="Genomic_DNA"/>
</dbReference>
<dbReference type="InterPro" id="IPR009286">
    <property type="entry name" value="Ins_P5_2-kin"/>
</dbReference>
<evidence type="ECO:0000256" key="10">
    <source>
        <dbReference type="RuleBase" id="RU364126"/>
    </source>
</evidence>
<protein>
    <recommendedName>
        <fullName evidence="5 10">Inositol-pentakisphosphate 2-kinase</fullName>
        <ecNumber evidence="4 10">2.7.1.158</ecNumber>
    </recommendedName>
</protein>
<dbReference type="PANTHER" id="PTHR14456:SF2">
    <property type="entry name" value="INOSITOL-PENTAKISPHOSPHATE 2-KINASE"/>
    <property type="match status" value="1"/>
</dbReference>
<comment type="domain">
    <text evidence="10">The EXKPK motif is conserved in inositol-pentakisphosphate 2-kinases of both family 1 and 2.</text>
</comment>
<dbReference type="GO" id="GO:0035299">
    <property type="term" value="F:inositol-1,3,4,5,6-pentakisphosphate 2-kinase activity"/>
    <property type="evidence" value="ECO:0007669"/>
    <property type="project" value="UniProtKB-EC"/>
</dbReference>
<dbReference type="Gene3D" id="3.30.200.110">
    <property type="entry name" value="Inositol-pentakisphosphate 2-kinase, N-lobe"/>
    <property type="match status" value="1"/>
</dbReference>
<dbReference type="FunCoup" id="A0A1D2VDL7">
    <property type="interactions" value="32"/>
</dbReference>
<comment type="function">
    <text evidence="2">Has kinase activity and phosphorylates inositol-1,3,4,5,6-pentakisphosphate (Ins(1,3,4,5,6)P5) to produce 1,2,3,4,5,6-hexakisphosphate (InsP6), also known as phytate.</text>
</comment>
<dbReference type="Pfam" id="PF06090">
    <property type="entry name" value="Ins_P5_2-kin"/>
    <property type="match status" value="2"/>
</dbReference>
<keyword evidence="6 10" id="KW-0808">Transferase</keyword>
<accession>A0A1D2VDL7</accession>
<comment type="catalytic activity">
    <reaction evidence="1 10">
        <text>1D-myo-inositol 1,3,4,5,6-pentakisphosphate + ATP = 1D-myo-inositol hexakisphosphate + ADP + H(+)</text>
        <dbReference type="Rhea" id="RHEA:20313"/>
        <dbReference type="ChEBI" id="CHEBI:15378"/>
        <dbReference type="ChEBI" id="CHEBI:30616"/>
        <dbReference type="ChEBI" id="CHEBI:57733"/>
        <dbReference type="ChEBI" id="CHEBI:58130"/>
        <dbReference type="ChEBI" id="CHEBI:456216"/>
        <dbReference type="EC" id="2.7.1.158"/>
    </reaction>
</comment>
<dbReference type="EMBL" id="KV454485">
    <property type="protein sequence ID" value="ODV59672.1"/>
    <property type="molecule type" value="Genomic_DNA"/>
</dbReference>
<dbReference type="OrthoDB" id="272370at2759"/>
<dbReference type="EC" id="2.7.1.158" evidence="4 10"/>
<evidence type="ECO:0000256" key="2">
    <source>
        <dbReference type="ARBA" id="ARBA00003979"/>
    </source>
</evidence>
<comment type="function">
    <text evidence="10">Phosphorylates Ins(1,3,4,5,6)P5 at position 2 to form Ins(1,2,3,4,5,6)P6 (InsP6 or phytate).</text>
</comment>
<keyword evidence="13" id="KW-1185">Reference proteome</keyword>
<evidence type="ECO:0000313" key="11">
    <source>
        <dbReference type="EMBL" id="ODV59666.1"/>
    </source>
</evidence>
<evidence type="ECO:0000256" key="4">
    <source>
        <dbReference type="ARBA" id="ARBA00012023"/>
    </source>
</evidence>
<evidence type="ECO:0000256" key="6">
    <source>
        <dbReference type="ARBA" id="ARBA00022679"/>
    </source>
</evidence>
<evidence type="ECO:0000256" key="3">
    <source>
        <dbReference type="ARBA" id="ARBA00008305"/>
    </source>
</evidence>
<proteinExistence type="inferred from homology"/>
<dbReference type="GO" id="GO:0005634">
    <property type="term" value="C:nucleus"/>
    <property type="evidence" value="ECO:0007669"/>
    <property type="project" value="TreeGrafter"/>
</dbReference>
<evidence type="ECO:0000256" key="9">
    <source>
        <dbReference type="ARBA" id="ARBA00022840"/>
    </source>
</evidence>
<keyword evidence="9 10" id="KW-0067">ATP-binding</keyword>
<evidence type="ECO:0000256" key="1">
    <source>
        <dbReference type="ARBA" id="ARBA00001774"/>
    </source>
</evidence>
<evidence type="ECO:0000256" key="7">
    <source>
        <dbReference type="ARBA" id="ARBA00022741"/>
    </source>
</evidence>
<evidence type="ECO:0000256" key="5">
    <source>
        <dbReference type="ARBA" id="ARBA00014846"/>
    </source>
</evidence>
<dbReference type="GO" id="GO:0032958">
    <property type="term" value="P:inositol phosphate biosynthetic process"/>
    <property type="evidence" value="ECO:0007669"/>
    <property type="project" value="TreeGrafter"/>
</dbReference>
<name>A0A1D2VDL7_9ASCO</name>